<sequence length="443" mass="48362">MDNYTKQHHSPYFAWKTCSRRAILRSGVLLGGALLSGGCALDLPARVDTTAVKKSVDQLVCDVPWQGVDFAWLPDNKHIACASNQGLSVIDVLHQQQQWKQKNWPGYHYADAHTVAWSADGTRLLYVTDKAFLVQNTLSGENLWTHAMLPSTTRSIAFSADGTRVAFTQPQSGASGPATLQVWDVHIQRLLAQYQVSSKKSMLVWSPDSTLLAVNGQDGSAQVYQGSDGHLLWRYEAQSATSPLTLLSWSPDSSALAFSTPGVQGQGALEVRDARSGHARFHIAAMISPNAPNSKDRSISWSPDSQRMTFTIIGQHSSTMVVCSSQTGQRLFSCQPVSGQPVYATWSPNGNYLAAGNYLVGGSELVQGDNGNRSVIQFWDAHTGKTLFSYSAPKNPGQLSWSPDSQYLATITPKAYGILSNKTCLSMCRYGYDDYALQVFQVP</sequence>
<keyword evidence="4" id="KW-1185">Reference proteome</keyword>
<evidence type="ECO:0000313" key="4">
    <source>
        <dbReference type="Proteomes" id="UP000635565"/>
    </source>
</evidence>
<dbReference type="Gene3D" id="2.130.10.10">
    <property type="entry name" value="YVTN repeat-like/Quinoprotein amine dehydrogenase"/>
    <property type="match status" value="2"/>
</dbReference>
<dbReference type="Proteomes" id="UP000635565">
    <property type="component" value="Unassembled WGS sequence"/>
</dbReference>
<accession>A0ABQ3VP70</accession>
<keyword evidence="1" id="KW-0853">WD repeat</keyword>
<dbReference type="EMBL" id="BNJJ01000017">
    <property type="protein sequence ID" value="GHO87471.1"/>
    <property type="molecule type" value="Genomic_DNA"/>
</dbReference>
<reference evidence="3 4" key="1">
    <citation type="journal article" date="2021" name="Int. J. Syst. Evol. Microbiol.">
        <title>Reticulibacter mediterranei gen. nov., sp. nov., within the new family Reticulibacteraceae fam. nov., and Ktedonospora formicarum gen. nov., sp. nov., Ktedonobacter robiniae sp. nov., Dictyobacter formicarum sp. nov. and Dictyobacter arantiisoli sp. nov., belonging to the class Ktedonobacteria.</title>
        <authorList>
            <person name="Yabe S."/>
            <person name="Zheng Y."/>
            <person name="Wang C.M."/>
            <person name="Sakai Y."/>
            <person name="Abe K."/>
            <person name="Yokota A."/>
            <person name="Donadio S."/>
            <person name="Cavaletti L."/>
            <person name="Monciardini P."/>
        </authorList>
    </citation>
    <scope>NUCLEOTIDE SEQUENCE [LARGE SCALE GENOMIC DNA]</scope>
    <source>
        <strain evidence="3 4">SOSP1-9</strain>
    </source>
</reference>
<evidence type="ECO:0000256" key="1">
    <source>
        <dbReference type="ARBA" id="ARBA00022574"/>
    </source>
</evidence>
<protein>
    <recommendedName>
        <fullName evidence="5">Anaphase-promoting complex subunit 4 WD40 domain-containing protein</fullName>
    </recommendedName>
</protein>
<dbReference type="Pfam" id="PF07676">
    <property type="entry name" value="PD40"/>
    <property type="match status" value="2"/>
</dbReference>
<dbReference type="PANTHER" id="PTHR22839">
    <property type="entry name" value="THO COMPLEX SUBUNIT 3 THO3"/>
    <property type="match status" value="1"/>
</dbReference>
<gene>
    <name evidence="3" type="ORF">KSZ_54770</name>
</gene>
<dbReference type="InterPro" id="IPR015943">
    <property type="entry name" value="WD40/YVTN_repeat-like_dom_sf"/>
</dbReference>
<name>A0ABQ3VP70_9CHLR</name>
<comment type="caution">
    <text evidence="3">The sequence shown here is derived from an EMBL/GenBank/DDBJ whole genome shotgun (WGS) entry which is preliminary data.</text>
</comment>
<dbReference type="RefSeq" id="WP_201365033.1">
    <property type="nucleotide sequence ID" value="NZ_BNJJ01000017.1"/>
</dbReference>
<dbReference type="InterPro" id="IPR040132">
    <property type="entry name" value="Tex1/THOC3"/>
</dbReference>
<dbReference type="SUPFAM" id="SSF82171">
    <property type="entry name" value="DPP6 N-terminal domain-like"/>
    <property type="match status" value="1"/>
</dbReference>
<evidence type="ECO:0000256" key="2">
    <source>
        <dbReference type="ARBA" id="ARBA00022737"/>
    </source>
</evidence>
<evidence type="ECO:0000313" key="3">
    <source>
        <dbReference type="EMBL" id="GHO87471.1"/>
    </source>
</evidence>
<organism evidence="3 4">
    <name type="scientific">Dictyobacter formicarum</name>
    <dbReference type="NCBI Taxonomy" id="2778368"/>
    <lineage>
        <taxon>Bacteria</taxon>
        <taxon>Bacillati</taxon>
        <taxon>Chloroflexota</taxon>
        <taxon>Ktedonobacteria</taxon>
        <taxon>Ktedonobacterales</taxon>
        <taxon>Dictyobacteraceae</taxon>
        <taxon>Dictyobacter</taxon>
    </lineage>
</organism>
<keyword evidence="2" id="KW-0677">Repeat</keyword>
<dbReference type="InterPro" id="IPR011659">
    <property type="entry name" value="WD40"/>
</dbReference>
<proteinExistence type="predicted"/>
<evidence type="ECO:0008006" key="5">
    <source>
        <dbReference type="Google" id="ProtNLM"/>
    </source>
</evidence>
<dbReference type="PANTHER" id="PTHR22839:SF0">
    <property type="entry name" value="THO COMPLEX SUBUNIT 3"/>
    <property type="match status" value="1"/>
</dbReference>